<dbReference type="GO" id="GO:0004834">
    <property type="term" value="F:tryptophan synthase activity"/>
    <property type="evidence" value="ECO:0007669"/>
    <property type="project" value="UniProtKB-UniRule"/>
</dbReference>
<comment type="function">
    <text evidence="1 9">The alpha subunit is responsible for the aldol cleavage of indoleglycerol phosphate to indole and glyceraldehyde 3-phosphate.</text>
</comment>
<proteinExistence type="inferred from homology"/>
<dbReference type="PROSITE" id="PS00167">
    <property type="entry name" value="TRP_SYNTHASE_ALPHA"/>
    <property type="match status" value="1"/>
</dbReference>
<sequence>MTATSGTPGDELTGGGERLEVGIEARMLVTPNGFARTNAIDEKFASLRASGRKALVAYITAGHPDAARSAELLAGLADAGADIVEVGVPFSDPLADGPVIQRSSQIALEAGMTLDGTLDLVARVKPRIPSVLFTYLNPLIASGGDVLQRAVDAGLDGVLVTDLPVGADPEREAWLGGGSLAFVRLVAPTTPADRMAEIARHGSGFVYLISRLGVTGERSTMPATLPATIERLRGATTLPICVGFGISRPEQAAEVGKLADGIAVGSALVRAAGESVERALTLVRDMRTALDG</sequence>
<dbReference type="SUPFAM" id="SSF51366">
    <property type="entry name" value="Ribulose-phoshate binding barrel"/>
    <property type="match status" value="1"/>
</dbReference>
<evidence type="ECO:0000256" key="3">
    <source>
        <dbReference type="ARBA" id="ARBA00011270"/>
    </source>
</evidence>
<protein>
    <recommendedName>
        <fullName evidence="9">Tryptophan synthase alpha chain</fullName>
        <ecNumber evidence="9">4.2.1.20</ecNumber>
    </recommendedName>
</protein>
<feature type="active site" description="Proton acceptor" evidence="9">
    <location>
        <position position="85"/>
    </location>
</feature>
<dbReference type="InterPro" id="IPR013785">
    <property type="entry name" value="Aldolase_TIM"/>
</dbReference>
<dbReference type="PATRIC" id="fig|861299.3.peg.3413"/>
<dbReference type="HOGENOM" id="CLU_016734_0_0_0"/>
<dbReference type="PANTHER" id="PTHR43406">
    <property type="entry name" value="TRYPTOPHAN SYNTHASE, ALPHA CHAIN"/>
    <property type="match status" value="1"/>
</dbReference>
<evidence type="ECO:0000256" key="4">
    <source>
        <dbReference type="ARBA" id="ARBA00022605"/>
    </source>
</evidence>
<comment type="similarity">
    <text evidence="9 10">Belongs to the TrpA family.</text>
</comment>
<dbReference type="EMBL" id="CP007128">
    <property type="protein sequence ID" value="AHG90899.1"/>
    <property type="molecule type" value="Genomic_DNA"/>
</dbReference>
<evidence type="ECO:0000256" key="1">
    <source>
        <dbReference type="ARBA" id="ARBA00003365"/>
    </source>
</evidence>
<dbReference type="Pfam" id="PF00290">
    <property type="entry name" value="Trp_syntA"/>
    <property type="match status" value="1"/>
</dbReference>
<dbReference type="InParanoid" id="W0RIH3"/>
<evidence type="ECO:0000256" key="9">
    <source>
        <dbReference type="HAMAP-Rule" id="MF_00131"/>
    </source>
</evidence>
<dbReference type="RefSeq" id="WP_025412365.1">
    <property type="nucleotide sequence ID" value="NZ_CP007128.1"/>
</dbReference>
<keyword evidence="5 9" id="KW-0822">Tryptophan biosynthesis</keyword>
<dbReference type="InterPro" id="IPR002028">
    <property type="entry name" value="Trp_synthase_suA"/>
</dbReference>
<reference evidence="11 12" key="1">
    <citation type="journal article" date="2014" name="Genome Announc.">
        <title>Genome Sequence and Methylome of Soil Bacterium Gemmatirosa kalamazoonensis KBS708T, a Member of the Rarely Cultivated Gemmatimonadetes Phylum.</title>
        <authorList>
            <person name="Debruyn J.M."/>
            <person name="Radosevich M."/>
            <person name="Wommack K.E."/>
            <person name="Polson S.W."/>
            <person name="Hauser L.J."/>
            <person name="Fawaz M.N."/>
            <person name="Korlach J."/>
            <person name="Tsai Y.C."/>
        </authorList>
    </citation>
    <scope>NUCLEOTIDE SEQUENCE [LARGE SCALE GENOMIC DNA]</scope>
    <source>
        <strain evidence="11 12">KBS708</strain>
    </source>
</reference>
<keyword evidence="12" id="KW-1185">Reference proteome</keyword>
<accession>W0RIH3</accession>
<dbReference type="HAMAP" id="MF_00131">
    <property type="entry name" value="Trp_synth_alpha"/>
    <property type="match status" value="1"/>
</dbReference>
<keyword evidence="4 9" id="KW-0028">Amino-acid biosynthesis</keyword>
<dbReference type="NCBIfam" id="TIGR00262">
    <property type="entry name" value="trpA"/>
    <property type="match status" value="1"/>
</dbReference>
<dbReference type="GO" id="GO:0005829">
    <property type="term" value="C:cytosol"/>
    <property type="evidence" value="ECO:0007669"/>
    <property type="project" value="TreeGrafter"/>
</dbReference>
<comment type="pathway">
    <text evidence="2 9">Amino-acid biosynthesis; L-tryptophan biosynthesis; L-tryptophan from chorismate: step 5/5.</text>
</comment>
<dbReference type="FunFam" id="3.20.20.70:FF:000037">
    <property type="entry name" value="Tryptophan synthase alpha chain"/>
    <property type="match status" value="1"/>
</dbReference>
<dbReference type="EC" id="4.2.1.20" evidence="9"/>
<evidence type="ECO:0000256" key="6">
    <source>
        <dbReference type="ARBA" id="ARBA00023141"/>
    </source>
</evidence>
<evidence type="ECO:0000256" key="7">
    <source>
        <dbReference type="ARBA" id="ARBA00023239"/>
    </source>
</evidence>
<feature type="active site" description="Proton acceptor" evidence="9">
    <location>
        <position position="96"/>
    </location>
</feature>
<dbReference type="eggNOG" id="COG0159">
    <property type="taxonomic scope" value="Bacteria"/>
</dbReference>
<dbReference type="KEGG" id="gba:J421_3362"/>
<dbReference type="PANTHER" id="PTHR43406:SF1">
    <property type="entry name" value="TRYPTOPHAN SYNTHASE ALPHA CHAIN, CHLOROPLASTIC"/>
    <property type="match status" value="1"/>
</dbReference>
<gene>
    <name evidence="9" type="primary">trpA</name>
    <name evidence="11" type="ORF">J421_3362</name>
</gene>
<keyword evidence="7 9" id="KW-0456">Lyase</keyword>
<dbReference type="FunCoup" id="W0RIH3">
    <property type="interactions" value="373"/>
</dbReference>
<evidence type="ECO:0000256" key="8">
    <source>
        <dbReference type="ARBA" id="ARBA00049047"/>
    </source>
</evidence>
<evidence type="ECO:0000313" key="11">
    <source>
        <dbReference type="EMBL" id="AHG90899.1"/>
    </source>
</evidence>
<dbReference type="Gene3D" id="3.20.20.70">
    <property type="entry name" value="Aldolase class I"/>
    <property type="match status" value="1"/>
</dbReference>
<dbReference type="UniPathway" id="UPA00035">
    <property type="reaction ID" value="UER00044"/>
</dbReference>
<evidence type="ECO:0000313" key="12">
    <source>
        <dbReference type="Proteomes" id="UP000019151"/>
    </source>
</evidence>
<organism evidence="11 12">
    <name type="scientific">Gemmatirosa kalamazoonensis</name>
    <dbReference type="NCBI Taxonomy" id="861299"/>
    <lineage>
        <taxon>Bacteria</taxon>
        <taxon>Pseudomonadati</taxon>
        <taxon>Gemmatimonadota</taxon>
        <taxon>Gemmatimonadia</taxon>
        <taxon>Gemmatimonadales</taxon>
        <taxon>Gemmatimonadaceae</taxon>
        <taxon>Gemmatirosa</taxon>
    </lineage>
</organism>
<evidence type="ECO:0000256" key="10">
    <source>
        <dbReference type="RuleBase" id="RU003662"/>
    </source>
</evidence>
<dbReference type="InterPro" id="IPR018204">
    <property type="entry name" value="Trp_synthase_alpha_AS"/>
</dbReference>
<dbReference type="AlphaFoldDB" id="W0RIH3"/>
<keyword evidence="6 9" id="KW-0057">Aromatic amino acid biosynthesis</keyword>
<evidence type="ECO:0000256" key="5">
    <source>
        <dbReference type="ARBA" id="ARBA00022822"/>
    </source>
</evidence>
<dbReference type="STRING" id="861299.J421_3362"/>
<dbReference type="CDD" id="cd04724">
    <property type="entry name" value="Tryptophan_synthase_alpha"/>
    <property type="match status" value="1"/>
</dbReference>
<comment type="catalytic activity">
    <reaction evidence="8 9">
        <text>(1S,2R)-1-C-(indol-3-yl)glycerol 3-phosphate + L-serine = D-glyceraldehyde 3-phosphate + L-tryptophan + H2O</text>
        <dbReference type="Rhea" id="RHEA:10532"/>
        <dbReference type="ChEBI" id="CHEBI:15377"/>
        <dbReference type="ChEBI" id="CHEBI:33384"/>
        <dbReference type="ChEBI" id="CHEBI:57912"/>
        <dbReference type="ChEBI" id="CHEBI:58866"/>
        <dbReference type="ChEBI" id="CHEBI:59776"/>
        <dbReference type="EC" id="4.2.1.20"/>
    </reaction>
</comment>
<evidence type="ECO:0000256" key="2">
    <source>
        <dbReference type="ARBA" id="ARBA00004733"/>
    </source>
</evidence>
<comment type="subunit">
    <text evidence="3 9">Tetramer of two alpha and two beta chains.</text>
</comment>
<dbReference type="OrthoDB" id="9804578at2"/>
<dbReference type="InterPro" id="IPR011060">
    <property type="entry name" value="RibuloseP-bd_barrel"/>
</dbReference>
<name>W0RIH3_9BACT</name>
<dbReference type="Proteomes" id="UP000019151">
    <property type="component" value="Chromosome"/>
</dbReference>